<organism evidence="3 4">
    <name type="scientific">Anthostomella pinea</name>
    <dbReference type="NCBI Taxonomy" id="933095"/>
    <lineage>
        <taxon>Eukaryota</taxon>
        <taxon>Fungi</taxon>
        <taxon>Dikarya</taxon>
        <taxon>Ascomycota</taxon>
        <taxon>Pezizomycotina</taxon>
        <taxon>Sordariomycetes</taxon>
        <taxon>Xylariomycetidae</taxon>
        <taxon>Xylariales</taxon>
        <taxon>Xylariaceae</taxon>
        <taxon>Anthostomella</taxon>
    </lineage>
</organism>
<proteinExistence type="predicted"/>
<evidence type="ECO:0000313" key="4">
    <source>
        <dbReference type="Proteomes" id="UP001295740"/>
    </source>
</evidence>
<dbReference type="PANTHER" id="PTHR10622:SF12">
    <property type="entry name" value="HET DOMAIN-CONTAINING PROTEIN"/>
    <property type="match status" value="1"/>
</dbReference>
<protein>
    <submittedName>
        <fullName evidence="3">Uu.00g144440.m01.CDS01</fullName>
    </submittedName>
</protein>
<dbReference type="Pfam" id="PF26640">
    <property type="entry name" value="DUF8212"/>
    <property type="match status" value="1"/>
</dbReference>
<comment type="caution">
    <text evidence="3">The sequence shown here is derived from an EMBL/GenBank/DDBJ whole genome shotgun (WGS) entry which is preliminary data.</text>
</comment>
<name>A0AAI8VRR5_9PEZI</name>
<dbReference type="Proteomes" id="UP001295740">
    <property type="component" value="Unassembled WGS sequence"/>
</dbReference>
<feature type="region of interest" description="Disordered" evidence="1">
    <location>
        <begin position="459"/>
        <end position="485"/>
    </location>
</feature>
<accession>A0AAI8VRR5</accession>
<feature type="compositionally biased region" description="Polar residues" evidence="1">
    <location>
        <begin position="459"/>
        <end position="471"/>
    </location>
</feature>
<feature type="compositionally biased region" description="Acidic residues" evidence="1">
    <location>
        <begin position="372"/>
        <end position="386"/>
    </location>
</feature>
<sequence length="485" mass="55366">MRLMNTETLTLETHDRQEKPPYAILSHRWTSEGELLFADVEYNEPSVWLTMPGDKTSSSELTESLNSIFQWYLRADVCYAILDDIHGEGDLGSSKWFTRGWTLQELVTPQNVKFFNKDWEYINDRFSMVATLSSITGIDEEVLRHGHNPIPAQWADHVMKKDHVMEENWMTYICTCGAQNHNQDMIRRVLNSVSTATIMSWASRRETTREEDLAYCLMGLFDVNMPLFYGEKEKAFYRLQEEIIRRSDDQSILAWCATVLDIGIKPRWSLKGICGNDDETSARILVLPEGLQANLLLCGFDASTLGLMPSELCVLDCKLGSNPLTRPAIILRQQPGSEIYDRQIPFVIMAVKPGNSTDKGILYAASVDERDDGETFTEQVDESDDDGNPKYEPIDWREWQQEVDLRTAQRRRIIISNRHIYADVDKVPHLYGLPPPRVKDVVDCDGGQWRIKHVKPVSSTYTDREVSSPSNDARGVVSLVKSSSQ</sequence>
<feature type="domain" description="DUF8212" evidence="2">
    <location>
        <begin position="234"/>
        <end position="267"/>
    </location>
</feature>
<reference evidence="3" key="1">
    <citation type="submission" date="2023-10" db="EMBL/GenBank/DDBJ databases">
        <authorList>
            <person name="Hackl T."/>
        </authorList>
    </citation>
    <scope>NUCLEOTIDE SEQUENCE</scope>
</reference>
<evidence type="ECO:0000313" key="3">
    <source>
        <dbReference type="EMBL" id="CAJ2509418.1"/>
    </source>
</evidence>
<gene>
    <name evidence="3" type="ORF">KHLLAP_LOCUS9886</name>
</gene>
<dbReference type="PANTHER" id="PTHR10622">
    <property type="entry name" value="HET DOMAIN-CONTAINING PROTEIN"/>
    <property type="match status" value="1"/>
</dbReference>
<feature type="region of interest" description="Disordered" evidence="1">
    <location>
        <begin position="372"/>
        <end position="392"/>
    </location>
</feature>
<dbReference type="InterPro" id="IPR058525">
    <property type="entry name" value="DUF8212"/>
</dbReference>
<evidence type="ECO:0000259" key="2">
    <source>
        <dbReference type="Pfam" id="PF26640"/>
    </source>
</evidence>
<dbReference type="EMBL" id="CAUWAG010000012">
    <property type="protein sequence ID" value="CAJ2509418.1"/>
    <property type="molecule type" value="Genomic_DNA"/>
</dbReference>
<keyword evidence="4" id="KW-1185">Reference proteome</keyword>
<dbReference type="AlphaFoldDB" id="A0AAI8VRR5"/>
<evidence type="ECO:0000256" key="1">
    <source>
        <dbReference type="SAM" id="MobiDB-lite"/>
    </source>
</evidence>